<dbReference type="RefSeq" id="WP_091337005.1">
    <property type="nucleotide sequence ID" value="NZ_FMHV01000002.1"/>
</dbReference>
<dbReference type="Gene3D" id="1.20.120.450">
    <property type="entry name" value="dinb family like domain"/>
    <property type="match status" value="1"/>
</dbReference>
<dbReference type="EMBL" id="FMHV01000002">
    <property type="protein sequence ID" value="SCL16282.1"/>
    <property type="molecule type" value="Genomic_DNA"/>
</dbReference>
<accession>A0A1C6RGH3</accession>
<organism evidence="2 3">
    <name type="scientific">Micromonospora rhizosphaerae</name>
    <dbReference type="NCBI Taxonomy" id="568872"/>
    <lineage>
        <taxon>Bacteria</taxon>
        <taxon>Bacillati</taxon>
        <taxon>Actinomycetota</taxon>
        <taxon>Actinomycetes</taxon>
        <taxon>Micromonosporales</taxon>
        <taxon>Micromonosporaceae</taxon>
        <taxon>Micromonospora</taxon>
    </lineage>
</organism>
<feature type="domain" description="Mycothiol-dependent maleylpyruvate isomerase metal-binding" evidence="1">
    <location>
        <begin position="15"/>
        <end position="140"/>
    </location>
</feature>
<name>A0A1C6RGH3_9ACTN</name>
<dbReference type="STRING" id="568872.GA0070624_0977"/>
<dbReference type="AlphaFoldDB" id="A0A1C6RGH3"/>
<dbReference type="InterPro" id="IPR017517">
    <property type="entry name" value="Maleyloyr_isom"/>
</dbReference>
<dbReference type="GO" id="GO:0046872">
    <property type="term" value="F:metal ion binding"/>
    <property type="evidence" value="ECO:0007669"/>
    <property type="project" value="InterPro"/>
</dbReference>
<keyword evidence="3" id="KW-1185">Reference proteome</keyword>
<dbReference type="Pfam" id="PF11716">
    <property type="entry name" value="MDMPI_N"/>
    <property type="match status" value="1"/>
</dbReference>
<dbReference type="Proteomes" id="UP000199413">
    <property type="component" value="Unassembled WGS sequence"/>
</dbReference>
<reference evidence="3" key="1">
    <citation type="submission" date="2016-06" db="EMBL/GenBank/DDBJ databases">
        <authorList>
            <person name="Varghese N."/>
            <person name="Submissions Spin"/>
        </authorList>
    </citation>
    <scope>NUCLEOTIDE SEQUENCE [LARGE SCALE GENOMIC DNA]</scope>
    <source>
        <strain evidence="3">DSM 45431</strain>
    </source>
</reference>
<protein>
    <submittedName>
        <fullName evidence="2">TIGR03083 family protein</fullName>
    </submittedName>
</protein>
<dbReference type="InterPro" id="IPR024344">
    <property type="entry name" value="MDMPI_metal-binding"/>
</dbReference>
<dbReference type="NCBIfam" id="TIGR03083">
    <property type="entry name" value="maleylpyruvate isomerase family mycothiol-dependent enzyme"/>
    <property type="match status" value="1"/>
</dbReference>
<gene>
    <name evidence="2" type="ORF">GA0070624_0977</name>
</gene>
<proteinExistence type="predicted"/>
<evidence type="ECO:0000259" key="1">
    <source>
        <dbReference type="Pfam" id="PF11716"/>
    </source>
</evidence>
<evidence type="ECO:0000313" key="2">
    <source>
        <dbReference type="EMBL" id="SCL16282.1"/>
    </source>
</evidence>
<evidence type="ECO:0000313" key="3">
    <source>
        <dbReference type="Proteomes" id="UP000199413"/>
    </source>
</evidence>
<dbReference type="InterPro" id="IPR034660">
    <property type="entry name" value="DinB/YfiT-like"/>
</dbReference>
<dbReference type="OrthoDB" id="5185819at2"/>
<sequence>MTELDDSIAAWRESLESVLVIGETLADSDWNSPTECPGWSVKDVYSHLIGGELWMAAGHPRPERGIAHIADEPVAARRHTSPPKVLDELREVYRQRCAQTAEVPPDPEQPAFTAWGQPVPLGTLWRHRAFDVWVHEQDIRRAVGRPGNLDSPGARIACGQFISALPVVVAKRAGAPSGSVVRFSVAGPIAFDHSVLVGDDRRGRLVSGNSEPVTSLLSMDWESFARLSCGRILPHHADVTVAGDTGLGGQILGHLSITP</sequence>
<dbReference type="SUPFAM" id="SSF109854">
    <property type="entry name" value="DinB/YfiT-like putative metalloenzymes"/>
    <property type="match status" value="1"/>
</dbReference>